<feature type="non-terminal residue" evidence="1">
    <location>
        <position position="1"/>
    </location>
</feature>
<name>A0A8J4W7U2_9STRA</name>
<protein>
    <submittedName>
        <fullName evidence="1">Uncharacterized protein</fullName>
    </submittedName>
</protein>
<reference evidence="1" key="1">
    <citation type="journal article" date="2015" name="Genom Data">
        <title>Draft genome sequences of Phytophthora kernoviae and Phytophthora ramorum lineage EU2 from Scotland.</title>
        <authorList>
            <person name="Sambles C."/>
            <person name="Schlenzig A."/>
            <person name="O'Neill P."/>
            <person name="Grant M."/>
            <person name="Studholme D.J."/>
        </authorList>
    </citation>
    <scope>NUCLEOTIDE SEQUENCE</scope>
    <source>
        <strain evidence="1">00238/432</strain>
    </source>
</reference>
<dbReference type="Proteomes" id="UP000702964">
    <property type="component" value="Unassembled WGS sequence"/>
</dbReference>
<reference evidence="1" key="2">
    <citation type="submission" date="2020-02" db="EMBL/GenBank/DDBJ databases">
        <authorList>
            <person name="Studholme D.J."/>
        </authorList>
    </citation>
    <scope>NUCLEOTIDE SEQUENCE</scope>
    <source>
        <strain evidence="1">00238/432</strain>
    </source>
</reference>
<accession>A0A8J4W7U2</accession>
<sequence length="91" mass="10100">ESESELESESESVMVSELVLETVSVMVSETVPVMVSELALETVSVMVMVWVQVWALKSSTSGWTLDSVSAKRWELMLLGSMFLQLIHFVSS</sequence>
<organism evidence="1 2">
    <name type="scientific">Phytophthora kernoviae 00238/432</name>
    <dbReference type="NCBI Taxonomy" id="1284355"/>
    <lineage>
        <taxon>Eukaryota</taxon>
        <taxon>Sar</taxon>
        <taxon>Stramenopiles</taxon>
        <taxon>Oomycota</taxon>
        <taxon>Peronosporomycetes</taxon>
        <taxon>Peronosporales</taxon>
        <taxon>Peronosporaceae</taxon>
        <taxon>Phytophthora</taxon>
    </lineage>
</organism>
<dbReference type="EMBL" id="AOFI03000494">
    <property type="protein sequence ID" value="KAF4316719.1"/>
    <property type="molecule type" value="Genomic_DNA"/>
</dbReference>
<proteinExistence type="predicted"/>
<dbReference type="AlphaFoldDB" id="A0A8J4W7U2"/>
<comment type="caution">
    <text evidence="1">The sequence shown here is derived from an EMBL/GenBank/DDBJ whole genome shotgun (WGS) entry which is preliminary data.</text>
</comment>
<gene>
    <name evidence="1" type="ORF">G195_009848</name>
</gene>
<evidence type="ECO:0000313" key="2">
    <source>
        <dbReference type="Proteomes" id="UP000702964"/>
    </source>
</evidence>
<evidence type="ECO:0000313" key="1">
    <source>
        <dbReference type="EMBL" id="KAF4316719.1"/>
    </source>
</evidence>